<name>A0AAE0HXB0_9PEZI</name>
<sequence>MKLVHLLSAASVAEAFSSRGLLKRSFYDVCENDCSLAGIPMPDHNNFGLPLEGGRSEQCPPIIIGDYNVPTASSRVCLDFVGPYLVFNVEAFSGYTTKSATVTWKLLGNMLTGPVSSAPPPFTASITCSPAASGTSFVCKLPFTDILNKPSSTSITDLLSGMCPNGDREGLGFYLAFSGEVDSSTGVVETFQQQHPCTSSRTNNICTSWSDLAEYIEVAYRCTNCRVTPAPPTLKTCSFGTAFGYQNPVGGTAKSFTLNTQSGQGCNRWGWYETPTLAELQGGISGPLYVGAGGNDITKAVDVGIWVATANALGRVTVTYLLNPPYALAEVHVKLACLPIDKCAPGQYTYNAGTIPNLPTWSNPTPLVYPTCSGGAKAALIVHAAVNILSVTSACGTPVL</sequence>
<organism evidence="1 2">
    <name type="scientific">Apodospora peruviana</name>
    <dbReference type="NCBI Taxonomy" id="516989"/>
    <lineage>
        <taxon>Eukaryota</taxon>
        <taxon>Fungi</taxon>
        <taxon>Dikarya</taxon>
        <taxon>Ascomycota</taxon>
        <taxon>Pezizomycotina</taxon>
        <taxon>Sordariomycetes</taxon>
        <taxon>Sordariomycetidae</taxon>
        <taxon>Sordariales</taxon>
        <taxon>Lasiosphaeriaceae</taxon>
        <taxon>Apodospora</taxon>
    </lineage>
</organism>
<reference evidence="1" key="2">
    <citation type="submission" date="2023-06" db="EMBL/GenBank/DDBJ databases">
        <authorList>
            <consortium name="Lawrence Berkeley National Laboratory"/>
            <person name="Haridas S."/>
            <person name="Hensen N."/>
            <person name="Bonometti L."/>
            <person name="Westerberg I."/>
            <person name="Brannstrom I.O."/>
            <person name="Guillou S."/>
            <person name="Cros-Aarteil S."/>
            <person name="Calhoun S."/>
            <person name="Kuo A."/>
            <person name="Mondo S."/>
            <person name="Pangilinan J."/>
            <person name="Riley R."/>
            <person name="Labutti K."/>
            <person name="Andreopoulos B."/>
            <person name="Lipzen A."/>
            <person name="Chen C."/>
            <person name="Yanf M."/>
            <person name="Daum C."/>
            <person name="Ng V."/>
            <person name="Clum A."/>
            <person name="Steindorff A."/>
            <person name="Ohm R."/>
            <person name="Martin F."/>
            <person name="Silar P."/>
            <person name="Natvig D."/>
            <person name="Lalanne C."/>
            <person name="Gautier V."/>
            <person name="Ament-Velasquez S.L."/>
            <person name="Kruys A."/>
            <person name="Hutchinson M.I."/>
            <person name="Powell A.J."/>
            <person name="Barry K."/>
            <person name="Miller A.N."/>
            <person name="Grigoriev I.V."/>
            <person name="Debuchy R."/>
            <person name="Gladieux P."/>
            <person name="Thoren M.H."/>
            <person name="Johannesson H."/>
        </authorList>
    </citation>
    <scope>NUCLEOTIDE SEQUENCE</scope>
    <source>
        <strain evidence="1">CBS 118394</strain>
    </source>
</reference>
<dbReference type="EMBL" id="JAUEDM010000006">
    <property type="protein sequence ID" value="KAK3314575.1"/>
    <property type="molecule type" value="Genomic_DNA"/>
</dbReference>
<reference evidence="1" key="1">
    <citation type="journal article" date="2023" name="Mol. Phylogenet. Evol.">
        <title>Genome-scale phylogeny and comparative genomics of the fungal order Sordariales.</title>
        <authorList>
            <person name="Hensen N."/>
            <person name="Bonometti L."/>
            <person name="Westerberg I."/>
            <person name="Brannstrom I.O."/>
            <person name="Guillou S."/>
            <person name="Cros-Aarteil S."/>
            <person name="Calhoun S."/>
            <person name="Haridas S."/>
            <person name="Kuo A."/>
            <person name="Mondo S."/>
            <person name="Pangilinan J."/>
            <person name="Riley R."/>
            <person name="LaButti K."/>
            <person name="Andreopoulos B."/>
            <person name="Lipzen A."/>
            <person name="Chen C."/>
            <person name="Yan M."/>
            <person name="Daum C."/>
            <person name="Ng V."/>
            <person name="Clum A."/>
            <person name="Steindorff A."/>
            <person name="Ohm R.A."/>
            <person name="Martin F."/>
            <person name="Silar P."/>
            <person name="Natvig D.O."/>
            <person name="Lalanne C."/>
            <person name="Gautier V."/>
            <person name="Ament-Velasquez S.L."/>
            <person name="Kruys A."/>
            <person name="Hutchinson M.I."/>
            <person name="Powell A.J."/>
            <person name="Barry K."/>
            <person name="Miller A.N."/>
            <person name="Grigoriev I.V."/>
            <person name="Debuchy R."/>
            <person name="Gladieux P."/>
            <person name="Hiltunen Thoren M."/>
            <person name="Johannesson H."/>
        </authorList>
    </citation>
    <scope>NUCLEOTIDE SEQUENCE</scope>
    <source>
        <strain evidence="1">CBS 118394</strain>
    </source>
</reference>
<proteinExistence type="predicted"/>
<dbReference type="AlphaFoldDB" id="A0AAE0HXB0"/>
<accession>A0AAE0HXB0</accession>
<evidence type="ECO:0000313" key="1">
    <source>
        <dbReference type="EMBL" id="KAK3314575.1"/>
    </source>
</evidence>
<evidence type="ECO:0000313" key="2">
    <source>
        <dbReference type="Proteomes" id="UP001283341"/>
    </source>
</evidence>
<comment type="caution">
    <text evidence="1">The sequence shown here is derived from an EMBL/GenBank/DDBJ whole genome shotgun (WGS) entry which is preliminary data.</text>
</comment>
<keyword evidence="2" id="KW-1185">Reference proteome</keyword>
<dbReference type="Proteomes" id="UP001283341">
    <property type="component" value="Unassembled WGS sequence"/>
</dbReference>
<protein>
    <submittedName>
        <fullName evidence="1">Uncharacterized protein</fullName>
    </submittedName>
</protein>
<gene>
    <name evidence="1" type="ORF">B0H66DRAFT_520634</name>
</gene>